<evidence type="ECO:0000256" key="12">
    <source>
        <dbReference type="PROSITE-ProRule" id="PRU10141"/>
    </source>
</evidence>
<dbReference type="GO" id="GO:0004693">
    <property type="term" value="F:cyclin-dependent protein serine/threonine kinase activity"/>
    <property type="evidence" value="ECO:0007669"/>
    <property type="project" value="UniProtKB-EC"/>
</dbReference>
<feature type="domain" description="Protein kinase" evidence="15">
    <location>
        <begin position="4"/>
        <end position="287"/>
    </location>
</feature>
<keyword evidence="9 12" id="KW-0067">ATP-binding</keyword>
<name>A0AAJ7X1X5_PETMA</name>
<feature type="region of interest" description="Disordered" evidence="14">
    <location>
        <begin position="298"/>
        <end position="329"/>
    </location>
</feature>
<evidence type="ECO:0000256" key="9">
    <source>
        <dbReference type="ARBA" id="ARBA00022840"/>
    </source>
</evidence>
<dbReference type="Gene3D" id="3.30.200.20">
    <property type="entry name" value="Phosphorylase Kinase, domain 1"/>
    <property type="match status" value="1"/>
</dbReference>
<comment type="catalytic activity">
    <reaction evidence="11">
        <text>L-seryl-[protein] + ATP = O-phospho-L-seryl-[protein] + ADP + H(+)</text>
        <dbReference type="Rhea" id="RHEA:17989"/>
        <dbReference type="Rhea" id="RHEA-COMP:9863"/>
        <dbReference type="Rhea" id="RHEA-COMP:11604"/>
        <dbReference type="ChEBI" id="CHEBI:15378"/>
        <dbReference type="ChEBI" id="CHEBI:29999"/>
        <dbReference type="ChEBI" id="CHEBI:30616"/>
        <dbReference type="ChEBI" id="CHEBI:83421"/>
        <dbReference type="ChEBI" id="CHEBI:456216"/>
        <dbReference type="EC" id="2.7.11.22"/>
    </reaction>
</comment>
<dbReference type="InterPro" id="IPR050108">
    <property type="entry name" value="CDK"/>
</dbReference>
<evidence type="ECO:0000256" key="13">
    <source>
        <dbReference type="RuleBase" id="RU000304"/>
    </source>
</evidence>
<dbReference type="InterPro" id="IPR011009">
    <property type="entry name" value="Kinase-like_dom_sf"/>
</dbReference>
<keyword evidence="16" id="KW-1185">Reference proteome</keyword>
<evidence type="ECO:0000256" key="1">
    <source>
        <dbReference type="ARBA" id="ARBA00004496"/>
    </source>
</evidence>
<dbReference type="FunFam" id="1.10.510.10:FF:000191">
    <property type="entry name" value="cyclin-dependent kinase-like 1 isoform X1"/>
    <property type="match status" value="1"/>
</dbReference>
<comment type="catalytic activity">
    <reaction evidence="10">
        <text>L-threonyl-[protein] + ATP = O-phospho-L-threonyl-[protein] + ADP + H(+)</text>
        <dbReference type="Rhea" id="RHEA:46608"/>
        <dbReference type="Rhea" id="RHEA-COMP:11060"/>
        <dbReference type="Rhea" id="RHEA-COMP:11605"/>
        <dbReference type="ChEBI" id="CHEBI:15378"/>
        <dbReference type="ChEBI" id="CHEBI:30013"/>
        <dbReference type="ChEBI" id="CHEBI:30616"/>
        <dbReference type="ChEBI" id="CHEBI:61977"/>
        <dbReference type="ChEBI" id="CHEBI:456216"/>
        <dbReference type="EC" id="2.7.11.22"/>
    </reaction>
</comment>
<dbReference type="PANTHER" id="PTHR24056">
    <property type="entry name" value="CELL DIVISION PROTEIN KINASE"/>
    <property type="match status" value="1"/>
</dbReference>
<evidence type="ECO:0000256" key="7">
    <source>
        <dbReference type="ARBA" id="ARBA00022741"/>
    </source>
</evidence>
<dbReference type="AlphaFoldDB" id="A0AAJ7X1X5"/>
<evidence type="ECO:0000256" key="10">
    <source>
        <dbReference type="ARBA" id="ARBA00047811"/>
    </source>
</evidence>
<dbReference type="EC" id="2.7.11.22" evidence="3"/>
<proteinExistence type="inferred from homology"/>
<organism evidence="16 17">
    <name type="scientific">Petromyzon marinus</name>
    <name type="common">Sea lamprey</name>
    <dbReference type="NCBI Taxonomy" id="7757"/>
    <lineage>
        <taxon>Eukaryota</taxon>
        <taxon>Metazoa</taxon>
        <taxon>Chordata</taxon>
        <taxon>Craniata</taxon>
        <taxon>Vertebrata</taxon>
        <taxon>Cyclostomata</taxon>
        <taxon>Hyperoartia</taxon>
        <taxon>Petromyzontiformes</taxon>
        <taxon>Petromyzontidae</taxon>
        <taxon>Petromyzon</taxon>
    </lineage>
</organism>
<dbReference type="FunFam" id="3.30.200.20:FF:000049">
    <property type="entry name" value="cyclin-dependent kinase-like 1 isoform X1"/>
    <property type="match status" value="1"/>
</dbReference>
<accession>A0AAJ7X1X5</accession>
<evidence type="ECO:0000256" key="8">
    <source>
        <dbReference type="ARBA" id="ARBA00022777"/>
    </source>
</evidence>
<dbReference type="PANTHER" id="PTHR24056:SF222">
    <property type="entry name" value="CYCLIN-DEPENDENT KINASE-LIKE 1"/>
    <property type="match status" value="1"/>
</dbReference>
<dbReference type="GO" id="GO:0005634">
    <property type="term" value="C:nucleus"/>
    <property type="evidence" value="ECO:0007669"/>
    <property type="project" value="TreeGrafter"/>
</dbReference>
<dbReference type="KEGG" id="pmrn:116947159"/>
<keyword evidence="5 13" id="KW-0723">Serine/threonine-protein kinase</keyword>
<dbReference type="RefSeq" id="XP_032818494.1">
    <property type="nucleotide sequence ID" value="XM_032962603.1"/>
</dbReference>
<reference evidence="17" key="1">
    <citation type="submission" date="2025-08" db="UniProtKB">
        <authorList>
            <consortium name="RefSeq"/>
        </authorList>
    </citation>
    <scope>IDENTIFICATION</scope>
    <source>
        <tissue evidence="17">Sperm</tissue>
    </source>
</reference>
<dbReference type="SUPFAM" id="SSF56112">
    <property type="entry name" value="Protein kinase-like (PK-like)"/>
    <property type="match status" value="1"/>
</dbReference>
<evidence type="ECO:0000313" key="16">
    <source>
        <dbReference type="Proteomes" id="UP001318040"/>
    </source>
</evidence>
<evidence type="ECO:0000256" key="4">
    <source>
        <dbReference type="ARBA" id="ARBA00022490"/>
    </source>
</evidence>
<dbReference type="SMART" id="SM00220">
    <property type="entry name" value="S_TKc"/>
    <property type="match status" value="1"/>
</dbReference>
<comment type="similarity">
    <text evidence="2">Belongs to the protein kinase superfamily. CMGC Ser/Thr protein kinase family. CDC2/CDKX subfamily.</text>
</comment>
<dbReference type="Proteomes" id="UP001318040">
    <property type="component" value="Chromosome 29"/>
</dbReference>
<dbReference type="GO" id="GO:0005524">
    <property type="term" value="F:ATP binding"/>
    <property type="evidence" value="ECO:0007669"/>
    <property type="project" value="UniProtKB-UniRule"/>
</dbReference>
<evidence type="ECO:0000256" key="14">
    <source>
        <dbReference type="SAM" id="MobiDB-lite"/>
    </source>
</evidence>
<evidence type="ECO:0000256" key="3">
    <source>
        <dbReference type="ARBA" id="ARBA00012425"/>
    </source>
</evidence>
<dbReference type="InterPro" id="IPR008271">
    <property type="entry name" value="Ser/Thr_kinase_AS"/>
</dbReference>
<protein>
    <recommendedName>
        <fullName evidence="3">cyclin-dependent kinase</fullName>
        <ecNumber evidence="3">2.7.11.22</ecNumber>
    </recommendedName>
</protein>
<dbReference type="Gene3D" id="1.10.510.10">
    <property type="entry name" value="Transferase(Phosphotransferase) domain 1"/>
    <property type="match status" value="1"/>
</dbReference>
<dbReference type="GO" id="GO:0005737">
    <property type="term" value="C:cytoplasm"/>
    <property type="evidence" value="ECO:0007669"/>
    <property type="project" value="UniProtKB-SubCell"/>
</dbReference>
<dbReference type="PROSITE" id="PS50011">
    <property type="entry name" value="PROTEIN_KINASE_DOM"/>
    <property type="match status" value="1"/>
</dbReference>
<keyword evidence="8" id="KW-0418">Kinase</keyword>
<dbReference type="InterPro" id="IPR000719">
    <property type="entry name" value="Prot_kinase_dom"/>
</dbReference>
<evidence type="ECO:0000259" key="15">
    <source>
        <dbReference type="PROSITE" id="PS50011"/>
    </source>
</evidence>
<evidence type="ECO:0000256" key="11">
    <source>
        <dbReference type="ARBA" id="ARBA00048367"/>
    </source>
</evidence>
<dbReference type="PROSITE" id="PS00107">
    <property type="entry name" value="PROTEIN_KINASE_ATP"/>
    <property type="match status" value="1"/>
</dbReference>
<feature type="compositionally biased region" description="Basic and acidic residues" evidence="14">
    <location>
        <begin position="298"/>
        <end position="312"/>
    </location>
</feature>
<dbReference type="CDD" id="cd07847">
    <property type="entry name" value="STKc_CDKL1_4"/>
    <property type="match status" value="1"/>
</dbReference>
<keyword evidence="6" id="KW-0808">Transferase</keyword>
<dbReference type="PROSITE" id="PS00108">
    <property type="entry name" value="PROTEIN_KINASE_ST"/>
    <property type="match status" value="1"/>
</dbReference>
<keyword evidence="4" id="KW-0963">Cytoplasm</keyword>
<keyword evidence="7 12" id="KW-0547">Nucleotide-binding</keyword>
<dbReference type="Pfam" id="PF00069">
    <property type="entry name" value="Pkinase"/>
    <property type="match status" value="1"/>
</dbReference>
<feature type="binding site" evidence="12">
    <location>
        <position position="33"/>
    </location>
    <ligand>
        <name>ATP</name>
        <dbReference type="ChEBI" id="CHEBI:30616"/>
    </ligand>
</feature>
<evidence type="ECO:0000256" key="6">
    <source>
        <dbReference type="ARBA" id="ARBA00022679"/>
    </source>
</evidence>
<comment type="subcellular location">
    <subcellularLocation>
        <location evidence="1">Cytoplasm</location>
    </subcellularLocation>
</comment>
<gene>
    <name evidence="17" type="primary">LOC116947159</name>
</gene>
<dbReference type="InterPro" id="IPR017441">
    <property type="entry name" value="Protein_kinase_ATP_BS"/>
</dbReference>
<evidence type="ECO:0000256" key="5">
    <source>
        <dbReference type="ARBA" id="ARBA00022527"/>
    </source>
</evidence>
<evidence type="ECO:0000313" key="17">
    <source>
        <dbReference type="RefSeq" id="XP_032818494.1"/>
    </source>
</evidence>
<sequence>MDKYEKLGKVGEGSYGVVFKCRQRDTQQLVAVKRFMESDDDLVIRKIAIREIRMLKTLKHPNLVNLLEVFRRKRRIHLVFEFCENTVLSELERHPRGLPDAHVRRYTWQILQAVNYCHKHNCIHRDVKPENILITKHGVVKLCDFGFARLLTGQEDRYTDYVATRWYRAPELLVGDTQYGPAVDVWAAGCVFAEMLCGNALWPGNSDLHQLHLITKTLGDLIPWHKQVFMSNQFFSGVSIPEPVKLEPLEERFPRISAPSLSLMKSCLKMDPAARLTTAGLLEQAYFDGCREDFDRGRDEAERGTHKGDRVTRRGPAIQPLPQLMGNNPVLPVPESRKYFRSKYNHLPNIGAPYRDGHFGGLR</sequence>
<evidence type="ECO:0000256" key="2">
    <source>
        <dbReference type="ARBA" id="ARBA00006485"/>
    </source>
</evidence>